<evidence type="ECO:0000256" key="2">
    <source>
        <dbReference type="ARBA" id="ARBA00005407"/>
    </source>
</evidence>
<feature type="compositionally biased region" description="Acidic residues" evidence="5">
    <location>
        <begin position="386"/>
        <end position="400"/>
    </location>
</feature>
<evidence type="ECO:0000256" key="3">
    <source>
        <dbReference type="ARBA" id="ARBA00023242"/>
    </source>
</evidence>
<dbReference type="GO" id="GO:0031047">
    <property type="term" value="P:regulatory ncRNA-mediated gene silencing"/>
    <property type="evidence" value="ECO:0007669"/>
    <property type="project" value="UniProtKB-ARBA"/>
</dbReference>
<gene>
    <name evidence="7" type="ORF">CspeluHIS016_0107980</name>
</gene>
<dbReference type="GO" id="GO:0008270">
    <property type="term" value="F:zinc ion binding"/>
    <property type="evidence" value="ECO:0007669"/>
    <property type="project" value="UniProtKB-KW"/>
</dbReference>
<feature type="region of interest" description="Disordered" evidence="5">
    <location>
        <begin position="371"/>
        <end position="412"/>
    </location>
</feature>
<keyword evidence="4" id="KW-0479">Metal-binding</keyword>
<accession>A0AAD3TP78</accession>
<dbReference type="Pfam" id="PF12066">
    <property type="entry name" value="SERRATE_Ars2_N"/>
    <property type="match status" value="1"/>
</dbReference>
<sequence>MSGYSGLPARPVEASPIRSPERPPPDERGRGGYDAPPHRDYERGYDSDRHYTGSRDYDERWQDDYERKRRRSPSPGYAHQRQRRRSPSPGRYNQLPDPASLETVLTFKQFAEWFRVSHPQTAKDDDEDLRRIRADVDSGVLPKSVLVEKHGMAKRYERYKKEYYSRQLFALYLTHRDDAWFQERYGQTEEAMALRRRVNRQGRVPGVEQYIAELRDGKWDDANYDHSEDKLQAPEDPEALDRALGDEPHDPLRMVVPPRPGQVFVKTVPPNTRRKDLEGVFGKAAGFQWLALSEPSMKRSFHRVGWAQYEEGVKVEEVVNTVDGSKVDNFTFHMGVNASAIVGRIRLTPAIATTLSRLEADTERARELAIKLEDELMETDPPQTDEPAEGEGDDAAEEQDQGNKARGLHERGSDVVADVVTRLLAQHNLDGDELDEEQRGRKAKITLDQYMSYLRNALNTCYYCVVPTAFPEELQRKCVQHLRAPEETAVPDESVRDGEEETKEAEVPATEGREADESAPREAPSKRYTYPSKSSEERWVENLDLKVRGIIDEDPDVVEYGGRDIEDETRRLLAPYIKQEEADKYRCKECGKLFRAPEFVMKHIVSKHSVAVKDKLDEMHVFNAFALDPQHLQPTSTTLAAVDDQMPSRPVLPAFNPAVASPAMFNPAAASQPGFNMAMQQQMMMMMHMQMMMHGGNSGVAGPAGTATSPAKGRTRDFDASELPPAPPGGEDPRARKGPISYRDLDEPSGAGDGGLPY</sequence>
<dbReference type="EMBL" id="BTCM01000001">
    <property type="protein sequence ID" value="GMK54212.1"/>
    <property type="molecule type" value="Genomic_DNA"/>
</dbReference>
<keyword evidence="4" id="KW-0862">Zinc</keyword>
<feature type="region of interest" description="Disordered" evidence="5">
    <location>
        <begin position="486"/>
        <end position="533"/>
    </location>
</feature>
<dbReference type="InterPro" id="IPR013087">
    <property type="entry name" value="Znf_C2H2_type"/>
</dbReference>
<organism evidence="7 8">
    <name type="scientific">Cutaneotrichosporon spelunceum</name>
    <dbReference type="NCBI Taxonomy" id="1672016"/>
    <lineage>
        <taxon>Eukaryota</taxon>
        <taxon>Fungi</taxon>
        <taxon>Dikarya</taxon>
        <taxon>Basidiomycota</taxon>
        <taxon>Agaricomycotina</taxon>
        <taxon>Tremellomycetes</taxon>
        <taxon>Trichosporonales</taxon>
        <taxon>Trichosporonaceae</taxon>
        <taxon>Cutaneotrichosporon</taxon>
    </lineage>
</organism>
<evidence type="ECO:0000259" key="6">
    <source>
        <dbReference type="PROSITE" id="PS50157"/>
    </source>
</evidence>
<dbReference type="GO" id="GO:0016070">
    <property type="term" value="P:RNA metabolic process"/>
    <property type="evidence" value="ECO:0007669"/>
    <property type="project" value="UniProtKB-ARBA"/>
</dbReference>
<comment type="similarity">
    <text evidence="2">Belongs to the ARS2 family.</text>
</comment>
<dbReference type="Pfam" id="PF04959">
    <property type="entry name" value="ARS2"/>
    <property type="match status" value="1"/>
</dbReference>
<keyword evidence="4" id="KW-0863">Zinc-finger</keyword>
<dbReference type="PROSITE" id="PS50157">
    <property type="entry name" value="ZINC_FINGER_C2H2_2"/>
    <property type="match status" value="1"/>
</dbReference>
<evidence type="ECO:0000256" key="5">
    <source>
        <dbReference type="SAM" id="MobiDB-lite"/>
    </source>
</evidence>
<evidence type="ECO:0000313" key="8">
    <source>
        <dbReference type="Proteomes" id="UP001222932"/>
    </source>
</evidence>
<proteinExistence type="inferred from homology"/>
<comment type="caution">
    <text evidence="7">The sequence shown here is derived from an EMBL/GenBank/DDBJ whole genome shotgun (WGS) entry which is preliminary data.</text>
</comment>
<reference evidence="7" key="1">
    <citation type="journal article" date="2023" name="BMC Genomics">
        <title>Chromosome-level genome assemblies of Cutaneotrichosporon spp. (Trichosporonales, Basidiomycota) reveal imbalanced evolution between nucleotide sequences and chromosome synteny.</title>
        <authorList>
            <person name="Kobayashi Y."/>
            <person name="Kayamori A."/>
            <person name="Aoki K."/>
            <person name="Shiwa Y."/>
            <person name="Matsutani M."/>
            <person name="Fujita N."/>
            <person name="Sugita T."/>
            <person name="Iwasaki W."/>
            <person name="Tanaka N."/>
            <person name="Takashima M."/>
        </authorList>
    </citation>
    <scope>NUCLEOTIDE SEQUENCE</scope>
    <source>
        <strain evidence="7">HIS016</strain>
    </source>
</reference>
<feature type="region of interest" description="Disordered" evidence="5">
    <location>
        <begin position="222"/>
        <end position="256"/>
    </location>
</feature>
<dbReference type="InterPro" id="IPR007042">
    <property type="entry name" value="SERRATE/Ars2_C"/>
</dbReference>
<feature type="domain" description="C2H2-type" evidence="6">
    <location>
        <begin position="585"/>
        <end position="609"/>
    </location>
</feature>
<feature type="region of interest" description="Disordered" evidence="5">
    <location>
        <begin position="1"/>
        <end position="97"/>
    </location>
</feature>
<keyword evidence="3" id="KW-0539">Nucleus</keyword>
<dbReference type="PROSITE" id="PS00028">
    <property type="entry name" value="ZINC_FINGER_C2H2_1"/>
    <property type="match status" value="1"/>
</dbReference>
<dbReference type="Proteomes" id="UP001222932">
    <property type="component" value="Unassembled WGS sequence"/>
</dbReference>
<keyword evidence="8" id="KW-1185">Reference proteome</keyword>
<dbReference type="AlphaFoldDB" id="A0AAD3TP78"/>
<comment type="subcellular location">
    <subcellularLocation>
        <location evidence="1">Nucleus</location>
    </subcellularLocation>
</comment>
<feature type="compositionally biased region" description="Basic and acidic residues" evidence="5">
    <location>
        <begin position="222"/>
        <end position="252"/>
    </location>
</feature>
<dbReference type="PANTHER" id="PTHR13165">
    <property type="entry name" value="ARSENITE-RESISTANCE PROTEIN 2"/>
    <property type="match status" value="1"/>
</dbReference>
<evidence type="ECO:0000256" key="1">
    <source>
        <dbReference type="ARBA" id="ARBA00004123"/>
    </source>
</evidence>
<evidence type="ECO:0000256" key="4">
    <source>
        <dbReference type="PROSITE-ProRule" id="PRU00042"/>
    </source>
</evidence>
<dbReference type="InterPro" id="IPR039727">
    <property type="entry name" value="SE/Ars2"/>
</dbReference>
<reference evidence="7" key="2">
    <citation type="submission" date="2023-06" db="EMBL/GenBank/DDBJ databases">
        <authorList>
            <person name="Kobayashi Y."/>
            <person name="Kayamori A."/>
            <person name="Aoki K."/>
            <person name="Shiwa Y."/>
            <person name="Fujita N."/>
            <person name="Sugita T."/>
            <person name="Iwasaki W."/>
            <person name="Tanaka N."/>
            <person name="Takashima M."/>
        </authorList>
    </citation>
    <scope>NUCLEOTIDE SEQUENCE</scope>
    <source>
        <strain evidence="7">HIS016</strain>
    </source>
</reference>
<feature type="region of interest" description="Disordered" evidence="5">
    <location>
        <begin position="697"/>
        <end position="758"/>
    </location>
</feature>
<feature type="compositionally biased region" description="Basic and acidic residues" evidence="5">
    <location>
        <begin position="19"/>
        <end position="67"/>
    </location>
</feature>
<evidence type="ECO:0000313" key="7">
    <source>
        <dbReference type="EMBL" id="GMK54212.1"/>
    </source>
</evidence>
<protein>
    <recommendedName>
        <fullName evidence="6">C2H2-type domain-containing protein</fullName>
    </recommendedName>
</protein>
<name>A0AAD3TP78_9TREE</name>
<dbReference type="GO" id="GO:0016604">
    <property type="term" value="C:nuclear body"/>
    <property type="evidence" value="ECO:0007669"/>
    <property type="project" value="TreeGrafter"/>
</dbReference>
<dbReference type="InterPro" id="IPR021933">
    <property type="entry name" value="SERRATE/Ars2_N"/>
</dbReference>
<feature type="compositionally biased region" description="Basic and acidic residues" evidence="5">
    <location>
        <begin position="401"/>
        <end position="412"/>
    </location>
</feature>
<dbReference type="PANTHER" id="PTHR13165:SF0">
    <property type="entry name" value="SERRATE RNA EFFECTOR MOLECULE HOMOLOG"/>
    <property type="match status" value="1"/>
</dbReference>
<feature type="compositionally biased region" description="Basic and acidic residues" evidence="5">
    <location>
        <begin position="511"/>
        <end position="525"/>
    </location>
</feature>